<evidence type="ECO:0000313" key="12">
    <source>
        <dbReference type="Proteomes" id="UP000279194"/>
    </source>
</evidence>
<evidence type="ECO:0000313" key="11">
    <source>
        <dbReference type="EMBL" id="RLY03781.1"/>
    </source>
</evidence>
<dbReference type="NCBIfam" id="TIGR01167">
    <property type="entry name" value="LPXTG_anchor"/>
    <property type="match status" value="1"/>
</dbReference>
<keyword evidence="7" id="KW-0472">Membrane</keyword>
<dbReference type="InterPro" id="IPR008456">
    <property type="entry name" value="Collagen-bd_dom"/>
</dbReference>
<reference evidence="11 12" key="1">
    <citation type="submission" date="2018-10" db="EMBL/GenBank/DDBJ databases">
        <title>Streptococcus hillyeri sp. nov., isolated from equine tracheal sample.</title>
        <authorList>
            <person name="Macfadyen A.C."/>
            <person name="Waller A."/>
            <person name="Paterson G.K."/>
        </authorList>
    </citation>
    <scope>NUCLEOTIDE SEQUENCE [LARGE SCALE GENOMIC DNA]</scope>
    <source>
        <strain evidence="11 12">28462</strain>
    </source>
</reference>
<sequence>MKFKWLSMLSLLFLILGIISVPKWHIKANEITDYSGEATLYYDPDRSNIQITSETVNVVAEPGVDFRFVNKLSFPDSQIIKEGDTLVLKIPEEFNLITVMTFPVKNAEGTIVAQAVANPETDTITLTFTDHFSKVPENKKLEISFDAVIDRSNVADGEKMVQYGGGLFKFTFKNNRGSAGFTEMKYGYQDAKNPDQIQWRIVINAGQSVLEDLVIVDSFGENQTLVEGSLRIVDYAKQPEAIKSEDQLWGLDALTNLTDKAILNRNVTGDVTGFTLPYGNNEGRVVYFEYATHIPEDTVEGATLSNDLSWSSTTTAGKVIEALVKLQAGSGKASSEKSENVVLKATKLLEGRELKEGEFTFALYAADNLTTPLQTKTNANDGTVTFDTIRYSQEGVYQYVIKELAGSNQEISYDSTEYHVTVSVTDVNGVKMGEVSYDQKPVFKNVYTPITTESTTEVTTESTTESTTEATTESTTESTTEATTDSTTESTTETTTESTTDSTTESTTETTTESTTESTTEATTESTTESTTETTTESTTESTTEATTESTTESTTEATTESTTESTTETTTESTTESTTEGKKKTPKLPKTGDASGLSAFVAGAALLTLGMLSKKAYRKK</sequence>
<organism evidence="11 12">
    <name type="scientific">Streptococcus hillyeri</name>
    <dbReference type="NCBI Taxonomy" id="2282420"/>
    <lineage>
        <taxon>Bacteria</taxon>
        <taxon>Bacillati</taxon>
        <taxon>Bacillota</taxon>
        <taxon>Bacilli</taxon>
        <taxon>Lactobacillales</taxon>
        <taxon>Streptococcaceae</taxon>
        <taxon>Streptococcus</taxon>
    </lineage>
</organism>
<dbReference type="SUPFAM" id="SSF49401">
    <property type="entry name" value="Bacterial adhesins"/>
    <property type="match status" value="2"/>
</dbReference>
<dbReference type="InterPro" id="IPR038174">
    <property type="entry name" value="Strep_pil_link_sf"/>
</dbReference>
<dbReference type="OrthoDB" id="1744455at2"/>
<keyword evidence="3" id="KW-0964">Secreted</keyword>
<dbReference type="AlphaFoldDB" id="A0A3L9DR33"/>
<feature type="compositionally biased region" description="Low complexity" evidence="6">
    <location>
        <begin position="453"/>
        <end position="579"/>
    </location>
</feature>
<evidence type="ECO:0000259" key="9">
    <source>
        <dbReference type="Pfam" id="PF12892"/>
    </source>
</evidence>
<feature type="transmembrane region" description="Helical" evidence="7">
    <location>
        <begin position="595"/>
        <end position="613"/>
    </location>
</feature>
<dbReference type="Pfam" id="PF12892">
    <property type="entry name" value="FctA"/>
    <property type="match status" value="1"/>
</dbReference>
<gene>
    <name evidence="11" type="ORF">EAF07_04415</name>
</gene>
<dbReference type="InterPro" id="IPR008966">
    <property type="entry name" value="Adhesion_dom_sf"/>
</dbReference>
<dbReference type="Gene3D" id="2.60.40.1280">
    <property type="match status" value="1"/>
</dbReference>
<dbReference type="Pfam" id="PF17961">
    <property type="entry name" value="Big_8"/>
    <property type="match status" value="1"/>
</dbReference>
<keyword evidence="7" id="KW-1133">Transmembrane helix</keyword>
<keyword evidence="5" id="KW-0572">Peptidoglycan-anchor</keyword>
<feature type="region of interest" description="Disordered" evidence="6">
    <location>
        <begin position="453"/>
        <end position="596"/>
    </location>
</feature>
<dbReference type="EMBL" id="RCVM01000006">
    <property type="protein sequence ID" value="RLY03781.1"/>
    <property type="molecule type" value="Genomic_DNA"/>
</dbReference>
<dbReference type="GO" id="GO:0007155">
    <property type="term" value="P:cell adhesion"/>
    <property type="evidence" value="ECO:0007669"/>
    <property type="project" value="InterPro"/>
</dbReference>
<feature type="domain" description="Streptococcal pilin isopeptide linkage" evidence="9">
    <location>
        <begin position="343"/>
        <end position="448"/>
    </location>
</feature>
<accession>A0A3L9DR33</accession>
<dbReference type="InterPro" id="IPR041171">
    <property type="entry name" value="SDR_Ig"/>
</dbReference>
<feature type="domain" description="Collagen binding" evidence="8">
    <location>
        <begin position="185"/>
        <end position="298"/>
    </location>
</feature>
<comment type="subcellular location">
    <subcellularLocation>
        <location evidence="1">Secreted</location>
        <location evidence="1">Cell wall</location>
        <topology evidence="1">Peptidoglycan-anchor</topology>
    </subcellularLocation>
</comment>
<keyword evidence="4" id="KW-0732">Signal</keyword>
<evidence type="ECO:0000256" key="6">
    <source>
        <dbReference type="SAM" id="MobiDB-lite"/>
    </source>
</evidence>
<dbReference type="Gene3D" id="2.60.40.740">
    <property type="match status" value="1"/>
</dbReference>
<protein>
    <submittedName>
        <fullName evidence="11">LPXTG cell wall anchor domain-containing protein</fullName>
    </submittedName>
</protein>
<dbReference type="Proteomes" id="UP000279194">
    <property type="component" value="Unassembled WGS sequence"/>
</dbReference>
<evidence type="ECO:0000256" key="1">
    <source>
        <dbReference type="ARBA" id="ARBA00004168"/>
    </source>
</evidence>
<evidence type="ECO:0000256" key="4">
    <source>
        <dbReference type="ARBA" id="ARBA00022729"/>
    </source>
</evidence>
<comment type="caution">
    <text evidence="11">The sequence shown here is derived from an EMBL/GenBank/DDBJ whole genome shotgun (WGS) entry which is preliminary data.</text>
</comment>
<proteinExistence type="predicted"/>
<name>A0A3L9DR33_9STRE</name>
<dbReference type="InterPro" id="IPR022464">
    <property type="entry name" value="Strep_pil_isopept_link"/>
</dbReference>
<dbReference type="NCBIfam" id="TIGR03786">
    <property type="entry name" value="strep_pil_rpt"/>
    <property type="match status" value="1"/>
</dbReference>
<keyword evidence="12" id="KW-1185">Reference proteome</keyword>
<keyword evidence="2" id="KW-0134">Cell wall</keyword>
<dbReference type="Gene3D" id="2.60.40.3050">
    <property type="match status" value="1"/>
</dbReference>
<evidence type="ECO:0000256" key="7">
    <source>
        <dbReference type="SAM" id="Phobius"/>
    </source>
</evidence>
<evidence type="ECO:0000259" key="8">
    <source>
        <dbReference type="Pfam" id="PF05737"/>
    </source>
</evidence>
<evidence type="ECO:0000256" key="3">
    <source>
        <dbReference type="ARBA" id="ARBA00022525"/>
    </source>
</evidence>
<dbReference type="GO" id="GO:0005518">
    <property type="term" value="F:collagen binding"/>
    <property type="evidence" value="ECO:0007669"/>
    <property type="project" value="InterPro"/>
</dbReference>
<dbReference type="Pfam" id="PF05737">
    <property type="entry name" value="Collagen_bind"/>
    <property type="match status" value="1"/>
</dbReference>
<evidence type="ECO:0000256" key="5">
    <source>
        <dbReference type="ARBA" id="ARBA00023088"/>
    </source>
</evidence>
<evidence type="ECO:0000256" key="2">
    <source>
        <dbReference type="ARBA" id="ARBA00022512"/>
    </source>
</evidence>
<evidence type="ECO:0000259" key="10">
    <source>
        <dbReference type="Pfam" id="PF17961"/>
    </source>
</evidence>
<feature type="domain" description="SDR-like Ig" evidence="10">
    <location>
        <begin position="65"/>
        <end position="156"/>
    </location>
</feature>
<dbReference type="InterPro" id="IPR011252">
    <property type="entry name" value="Fibrogen-bd_dom1"/>
</dbReference>
<keyword evidence="7" id="KW-0812">Transmembrane</keyword>
<dbReference type="RefSeq" id="WP_121835082.1">
    <property type="nucleotide sequence ID" value="NZ_RCVM01000006.1"/>
</dbReference>